<evidence type="ECO:0000313" key="2">
    <source>
        <dbReference type="Proteomes" id="UP000001793"/>
    </source>
</evidence>
<proteinExistence type="predicted"/>
<name>A1YZV4_9CAUD</name>
<organism evidence="1 2">
    <name type="scientific">Burkholderia phage BcepF1</name>
    <dbReference type="NCBI Taxonomy" id="2886897"/>
    <lineage>
        <taxon>Viruses</taxon>
        <taxon>Duplodnaviria</taxon>
        <taxon>Heunggongvirae</taxon>
        <taxon>Uroviricota</taxon>
        <taxon>Caudoviricetes</taxon>
        <taxon>Lindbergviridae</taxon>
        <taxon>Bcepfunavirus</taxon>
        <taxon>Bcepfunavirus bcepF1</taxon>
    </lineage>
</organism>
<dbReference type="Proteomes" id="UP000001793">
    <property type="component" value="Segment"/>
</dbReference>
<dbReference type="KEGG" id="vg:4818254"/>
<dbReference type="GeneID" id="4818254"/>
<keyword evidence="2" id="KW-1185">Reference proteome</keyword>
<dbReference type="EMBL" id="EF153632">
    <property type="protein sequence ID" value="ABL96781.1"/>
    <property type="molecule type" value="Genomic_DNA"/>
</dbReference>
<sequence length="73" mass="8221">MMVRCPIPPPPPPRRDKEERYKIRVSRAGVEVELHAESLMFAAAVIDLVKIGSQVTITDKRDGKVKFSDVVMD</sequence>
<accession>A1YZV4</accession>
<reference evidence="1 2" key="1">
    <citation type="submission" date="2006-12" db="EMBL/GenBank/DDBJ databases">
        <title>Genomic analysis of Burkholderia ambifaria phage BcepF1, a member of the Bcep781- like phage supergroup.</title>
        <authorList>
            <person name="Summer E.J."/>
            <person name="Robinson S."/>
            <person name="Haines C."/>
            <person name="Adams B."/>
            <person name="Daggett M."/>
            <person name="Landua J."/>
            <person name="Swanson S."/>
            <person name="Vorndam W."/>
            <person name="Morrison W."/>
            <person name="Nail K."/>
            <person name="Gonzalez C."/>
            <person name="Young R."/>
        </authorList>
    </citation>
    <scope>NUCLEOTIDE SEQUENCE [LARGE SCALE GENOMIC DNA]</scope>
</reference>
<protein>
    <submittedName>
        <fullName evidence="1">Uncharacterized protein</fullName>
    </submittedName>
</protein>
<dbReference type="RefSeq" id="YP_001039734.1">
    <property type="nucleotide sequence ID" value="NC_009015.1"/>
</dbReference>
<evidence type="ECO:0000313" key="1">
    <source>
        <dbReference type="EMBL" id="ABL96781.1"/>
    </source>
</evidence>
<gene>
    <name evidence="1" type="ORF">BcepF1.050</name>
</gene>